<reference evidence="2 3" key="1">
    <citation type="submission" date="2023-03" db="EMBL/GenBank/DDBJ databases">
        <title>Altererythrobacter sp. CAU 1644 isolated from sand.</title>
        <authorList>
            <person name="Kim W."/>
        </authorList>
    </citation>
    <scope>NUCLEOTIDE SEQUENCE [LARGE SCALE GENOMIC DNA]</scope>
    <source>
        <strain evidence="2 3">CAU 1644</strain>
    </source>
</reference>
<proteinExistence type="predicted"/>
<accession>A0ABY8FMS7</accession>
<feature type="chain" id="PRO_5046801640" evidence="1">
    <location>
        <begin position="22"/>
        <end position="306"/>
    </location>
</feature>
<keyword evidence="3" id="KW-1185">Reference proteome</keyword>
<dbReference type="Pfam" id="PF08894">
    <property type="entry name" value="DUF1838"/>
    <property type="match status" value="1"/>
</dbReference>
<evidence type="ECO:0000313" key="3">
    <source>
        <dbReference type="Proteomes" id="UP001215827"/>
    </source>
</evidence>
<evidence type="ECO:0000313" key="2">
    <source>
        <dbReference type="EMBL" id="WFL76334.1"/>
    </source>
</evidence>
<gene>
    <name evidence="2" type="ORF">P7228_10020</name>
</gene>
<protein>
    <submittedName>
        <fullName evidence="2">DUF1838 family protein</fullName>
    </submittedName>
</protein>
<keyword evidence="1" id="KW-0732">Signal</keyword>
<dbReference type="Proteomes" id="UP001215827">
    <property type="component" value="Chromosome"/>
</dbReference>
<organism evidence="2 3">
    <name type="scientific">Altererythrobacter arenosus</name>
    <dbReference type="NCBI Taxonomy" id="3032592"/>
    <lineage>
        <taxon>Bacteria</taxon>
        <taxon>Pseudomonadati</taxon>
        <taxon>Pseudomonadota</taxon>
        <taxon>Alphaproteobacteria</taxon>
        <taxon>Sphingomonadales</taxon>
        <taxon>Erythrobacteraceae</taxon>
        <taxon>Altererythrobacter</taxon>
    </lineage>
</organism>
<dbReference type="RefSeq" id="WP_278015100.1">
    <property type="nucleotide sequence ID" value="NZ_CP121106.1"/>
</dbReference>
<name>A0ABY8FMS7_9SPHN</name>
<evidence type="ECO:0000256" key="1">
    <source>
        <dbReference type="SAM" id="SignalP"/>
    </source>
</evidence>
<feature type="signal peptide" evidence="1">
    <location>
        <begin position="1"/>
        <end position="21"/>
    </location>
</feature>
<sequence>MIGHLTKLAAATALLAAPAMAEELDPANADDAFRMNTKMFCSLETEDPTVYYWEGTVYSVIRGEKDRHLFNVIAMNTRQCEAFEDPVRGVGSRSVSREVMFYLDPESGEILRTWNNPWTGETVDVVHVANDPVNSRRPSWSRDEQGQPNSTFDPIVMGDHAYRGGGAALLFYDNPLAGDYQEYVGNNYQAAEFLTWTAPLADIKDAGTPHVVDSVISWGRISRWIPWMKMGGREGVLVFYTGGLRLNSWDEMPDKIKDEIKANYPAYVAPPPVNDDRPNDTSWTVAKRIIDAARAAEDAADGGETE</sequence>
<dbReference type="InterPro" id="IPR014990">
    <property type="entry name" value="DUF1838"/>
</dbReference>
<dbReference type="EMBL" id="CP121106">
    <property type="protein sequence ID" value="WFL76334.1"/>
    <property type="molecule type" value="Genomic_DNA"/>
</dbReference>